<dbReference type="GO" id="GO:0046872">
    <property type="term" value="F:metal ion binding"/>
    <property type="evidence" value="ECO:0007669"/>
    <property type="project" value="UniProtKB-KW"/>
</dbReference>
<keyword evidence="3" id="KW-0378">Hydrolase</keyword>
<sequence>MFIFIFVQVVISQIPQGFVRLRDIDNTILQDMRYAQYHNFVGRPIRGYLLEECVLTIEAAQQLSLNQRIAMAMGYRIKVWDCYRPQKAVDDFYQWSLNDDTTMQQEFYPGEQKDLLFDHGYIAKKSGHSRGSTVDLTLVPYYPEEQEQYKPGDQLIPCFEDNRFKDNTIDMGTGFDCFDVKAHTYCGDLTIKQRNNRDTLLQVMVNFSNYIDEWWHFTLINEPYKNTYFDFDIKD</sequence>
<evidence type="ECO:0008006" key="9">
    <source>
        <dbReference type="Google" id="ProtNLM"/>
    </source>
</evidence>
<accession>A0A8S1PIY2</accession>
<evidence type="ECO:0000256" key="1">
    <source>
        <dbReference type="ARBA" id="ARBA00022670"/>
    </source>
</evidence>
<dbReference type="AlphaFoldDB" id="A0A8S1PIY2"/>
<dbReference type="HAMAP" id="MF_01924">
    <property type="entry name" value="A_A_dipeptidase"/>
    <property type="match status" value="1"/>
</dbReference>
<organism evidence="7 8">
    <name type="scientific">Paramecium primaurelia</name>
    <dbReference type="NCBI Taxonomy" id="5886"/>
    <lineage>
        <taxon>Eukaryota</taxon>
        <taxon>Sar</taxon>
        <taxon>Alveolata</taxon>
        <taxon>Ciliophora</taxon>
        <taxon>Intramacronucleata</taxon>
        <taxon>Oligohymenophorea</taxon>
        <taxon>Peniculida</taxon>
        <taxon>Parameciidae</taxon>
        <taxon>Paramecium</taxon>
    </lineage>
</organism>
<dbReference type="InterPro" id="IPR000755">
    <property type="entry name" value="A_A_dipeptidase"/>
</dbReference>
<dbReference type="GO" id="GO:0016805">
    <property type="term" value="F:dipeptidase activity"/>
    <property type="evidence" value="ECO:0007669"/>
    <property type="project" value="InterPro"/>
</dbReference>
<gene>
    <name evidence="7" type="ORF">PPRIM_AZ9-3.1.T1190142</name>
</gene>
<dbReference type="OMA" id="EEWWHYT"/>
<dbReference type="PIRSF" id="PIRSF026671">
    <property type="entry name" value="AA_dipeptidase"/>
    <property type="match status" value="1"/>
</dbReference>
<evidence type="ECO:0000313" key="8">
    <source>
        <dbReference type="Proteomes" id="UP000688137"/>
    </source>
</evidence>
<dbReference type="GO" id="GO:0008237">
    <property type="term" value="F:metallopeptidase activity"/>
    <property type="evidence" value="ECO:0007669"/>
    <property type="project" value="UniProtKB-KW"/>
</dbReference>
<keyword evidence="8" id="KW-1185">Reference proteome</keyword>
<protein>
    <recommendedName>
        <fullName evidence="9">D-Ala-D-Ala dipeptidase</fullName>
    </recommendedName>
</protein>
<reference evidence="7" key="1">
    <citation type="submission" date="2021-01" db="EMBL/GenBank/DDBJ databases">
        <authorList>
            <consortium name="Genoscope - CEA"/>
            <person name="William W."/>
        </authorList>
    </citation>
    <scope>NUCLEOTIDE SEQUENCE</scope>
</reference>
<evidence type="ECO:0000256" key="4">
    <source>
        <dbReference type="ARBA" id="ARBA00022833"/>
    </source>
</evidence>
<comment type="caution">
    <text evidence="7">The sequence shown here is derived from an EMBL/GenBank/DDBJ whole genome shotgun (WGS) entry which is preliminary data.</text>
</comment>
<name>A0A8S1PIY2_PARPR</name>
<dbReference type="Proteomes" id="UP000688137">
    <property type="component" value="Unassembled WGS sequence"/>
</dbReference>
<evidence type="ECO:0000256" key="3">
    <source>
        <dbReference type="ARBA" id="ARBA00022801"/>
    </source>
</evidence>
<dbReference type="CDD" id="cd14817">
    <property type="entry name" value="D-Ala-D-Ala_dipeptidase_VanX"/>
    <property type="match status" value="1"/>
</dbReference>
<dbReference type="GO" id="GO:0006508">
    <property type="term" value="P:proteolysis"/>
    <property type="evidence" value="ECO:0007669"/>
    <property type="project" value="UniProtKB-KW"/>
</dbReference>
<evidence type="ECO:0000256" key="2">
    <source>
        <dbReference type="ARBA" id="ARBA00022723"/>
    </source>
</evidence>
<dbReference type="GO" id="GO:0071555">
    <property type="term" value="P:cell wall organization"/>
    <property type="evidence" value="ECO:0007669"/>
    <property type="project" value="UniProtKB-KW"/>
</dbReference>
<evidence type="ECO:0000256" key="6">
    <source>
        <dbReference type="ARBA" id="ARBA00023316"/>
    </source>
</evidence>
<proteinExistence type="inferred from homology"/>
<evidence type="ECO:0000313" key="7">
    <source>
        <dbReference type="EMBL" id="CAD8102891.1"/>
    </source>
</evidence>
<dbReference type="Pfam" id="PF01427">
    <property type="entry name" value="Peptidase_M15"/>
    <property type="match status" value="2"/>
</dbReference>
<dbReference type="EMBL" id="CAJJDM010000122">
    <property type="protein sequence ID" value="CAD8102891.1"/>
    <property type="molecule type" value="Genomic_DNA"/>
</dbReference>
<keyword evidence="2" id="KW-0479">Metal-binding</keyword>
<keyword evidence="5" id="KW-0482">Metalloprotease</keyword>
<dbReference type="PANTHER" id="PTHR43126:SF1">
    <property type="entry name" value="D-ALANYL-D-ALANINE DIPEPTIDASE"/>
    <property type="match status" value="1"/>
</dbReference>
<keyword evidence="4" id="KW-0862">Zinc</keyword>
<evidence type="ECO:0000256" key="5">
    <source>
        <dbReference type="ARBA" id="ARBA00023049"/>
    </source>
</evidence>
<keyword evidence="1" id="KW-0645">Protease</keyword>
<dbReference type="PANTHER" id="PTHR43126">
    <property type="entry name" value="D-ALANYL-D-ALANINE DIPEPTIDASE"/>
    <property type="match status" value="1"/>
</dbReference>
<keyword evidence="6" id="KW-0961">Cell wall biogenesis/degradation</keyword>